<feature type="transmembrane region" description="Helical" evidence="1">
    <location>
        <begin position="37"/>
        <end position="67"/>
    </location>
</feature>
<dbReference type="Pfam" id="PF07332">
    <property type="entry name" value="Phage_holin_3_6"/>
    <property type="match status" value="1"/>
</dbReference>
<keyword evidence="3" id="KW-1185">Reference proteome</keyword>
<keyword evidence="1" id="KW-0812">Transmembrane</keyword>
<proteinExistence type="predicted"/>
<organism evidence="2 3">
    <name type="scientific">Pseudoxanthobacter soli DSM 19599</name>
    <dbReference type="NCBI Taxonomy" id="1123029"/>
    <lineage>
        <taxon>Bacteria</taxon>
        <taxon>Pseudomonadati</taxon>
        <taxon>Pseudomonadota</taxon>
        <taxon>Alphaproteobacteria</taxon>
        <taxon>Hyphomicrobiales</taxon>
        <taxon>Segnochrobactraceae</taxon>
        <taxon>Pseudoxanthobacter</taxon>
    </lineage>
</organism>
<evidence type="ECO:0000256" key="1">
    <source>
        <dbReference type="SAM" id="Phobius"/>
    </source>
</evidence>
<dbReference type="Proteomes" id="UP000186406">
    <property type="component" value="Unassembled WGS sequence"/>
</dbReference>
<feature type="transmembrane region" description="Helical" evidence="1">
    <location>
        <begin position="73"/>
        <end position="94"/>
    </location>
</feature>
<dbReference type="EMBL" id="FRXO01000010">
    <property type="protein sequence ID" value="SHO67059.1"/>
    <property type="molecule type" value="Genomic_DNA"/>
</dbReference>
<evidence type="ECO:0000313" key="3">
    <source>
        <dbReference type="Proteomes" id="UP000186406"/>
    </source>
</evidence>
<accession>A0A1M7ZQH1</accession>
<name>A0A1M7ZQH1_9HYPH</name>
<protein>
    <submittedName>
        <fullName evidence="2">Putative Holin-X, holin superfamily III</fullName>
    </submittedName>
</protein>
<sequence>MTKQGMIGQLLGAALNRAVGPIIALGRARAEAMAQRAITIAIGIAVGGVLAAIGVVFLLLAVTIYATPHLGPAGAAAATGGGALVVGLIVILAVTSRRRAPPPPPAASAGVDAVFAAASDLGRSVREKAEKVADSDAARTAKSSTAVGLALAALVAGIIVGLRG</sequence>
<gene>
    <name evidence="2" type="ORF">SAMN02745172_03722</name>
</gene>
<reference evidence="2 3" key="1">
    <citation type="submission" date="2016-12" db="EMBL/GenBank/DDBJ databases">
        <authorList>
            <person name="Song W.-J."/>
            <person name="Kurnit D.M."/>
        </authorList>
    </citation>
    <scope>NUCLEOTIDE SEQUENCE [LARGE SCALE GENOMIC DNA]</scope>
    <source>
        <strain evidence="2 3">DSM 19599</strain>
    </source>
</reference>
<evidence type="ECO:0000313" key="2">
    <source>
        <dbReference type="EMBL" id="SHO67059.1"/>
    </source>
</evidence>
<feature type="transmembrane region" description="Helical" evidence="1">
    <location>
        <begin position="145"/>
        <end position="162"/>
    </location>
</feature>
<keyword evidence="1" id="KW-1133">Transmembrane helix</keyword>
<dbReference type="AlphaFoldDB" id="A0A1M7ZQH1"/>
<dbReference type="InterPro" id="IPR009937">
    <property type="entry name" value="Phage_holin_3_6"/>
</dbReference>
<keyword evidence="1" id="KW-0472">Membrane</keyword>